<organism evidence="2 3">
    <name type="scientific">Mycobacterium parmense</name>
    <dbReference type="NCBI Taxonomy" id="185642"/>
    <lineage>
        <taxon>Bacteria</taxon>
        <taxon>Bacillati</taxon>
        <taxon>Actinomycetota</taxon>
        <taxon>Actinomycetes</taxon>
        <taxon>Mycobacteriales</taxon>
        <taxon>Mycobacteriaceae</taxon>
        <taxon>Mycobacterium</taxon>
        <taxon>Mycobacterium simiae complex</taxon>
    </lineage>
</organism>
<gene>
    <name evidence="2" type="ORF">MPRM_28950</name>
</gene>
<dbReference type="NCBIfam" id="NF046112">
    <property type="entry name" value="MSMEG_6209_Nter"/>
    <property type="match status" value="1"/>
</dbReference>
<evidence type="ECO:0000313" key="3">
    <source>
        <dbReference type="Proteomes" id="UP000467105"/>
    </source>
</evidence>
<feature type="region of interest" description="Disordered" evidence="1">
    <location>
        <begin position="1"/>
        <end position="21"/>
    </location>
</feature>
<accession>A0A7I7YXD3</accession>
<feature type="compositionally biased region" description="Basic and acidic residues" evidence="1">
    <location>
        <begin position="208"/>
        <end position="224"/>
    </location>
</feature>
<name>A0A7I7YXD3_9MYCO</name>
<sequence length="231" mass="25497">MPSTLSVSGHTDQNRAVNNESRVQLKPYRSVSEHIDGAWWPRSYDLIGELPGLLASVAERLGRVVIVGYRRNGWQETPPLAEIGGHTVELLGFTSDESATVILIGEHGHHLTLEVVRPDTSEDAARDALKRAAVPADTEPAPAGRTTIARTVADVADKLARHEGLGDEERTAQIRQWAQEAHRQFADAPLQTFVPILVEHIVRNRMLETRPRQHRGPPAEESRTAEQSQTG</sequence>
<feature type="region of interest" description="Disordered" evidence="1">
    <location>
        <begin position="208"/>
        <end position="231"/>
    </location>
</feature>
<evidence type="ECO:0000313" key="2">
    <source>
        <dbReference type="EMBL" id="BBZ45614.1"/>
    </source>
</evidence>
<reference evidence="2 3" key="1">
    <citation type="journal article" date="2019" name="Emerg. Microbes Infect.">
        <title>Comprehensive subspecies identification of 175 nontuberculous mycobacteria species based on 7547 genomic profiles.</title>
        <authorList>
            <person name="Matsumoto Y."/>
            <person name="Kinjo T."/>
            <person name="Motooka D."/>
            <person name="Nabeya D."/>
            <person name="Jung N."/>
            <person name="Uechi K."/>
            <person name="Horii T."/>
            <person name="Iida T."/>
            <person name="Fujita J."/>
            <person name="Nakamura S."/>
        </authorList>
    </citation>
    <scope>NUCLEOTIDE SEQUENCE [LARGE SCALE GENOMIC DNA]</scope>
    <source>
        <strain evidence="2 3">JCM 14742</strain>
    </source>
</reference>
<dbReference type="InterPro" id="IPR046036">
    <property type="entry name" value="DUF5994"/>
</dbReference>
<evidence type="ECO:0000256" key="1">
    <source>
        <dbReference type="SAM" id="MobiDB-lite"/>
    </source>
</evidence>
<dbReference type="EMBL" id="AP022614">
    <property type="protein sequence ID" value="BBZ45614.1"/>
    <property type="molecule type" value="Genomic_DNA"/>
</dbReference>
<proteinExistence type="predicted"/>
<dbReference type="Proteomes" id="UP000467105">
    <property type="component" value="Chromosome"/>
</dbReference>
<dbReference type="Pfam" id="PF19457">
    <property type="entry name" value="DUF5994"/>
    <property type="match status" value="1"/>
</dbReference>
<keyword evidence="3" id="KW-1185">Reference proteome</keyword>
<protein>
    <submittedName>
        <fullName evidence="2">Uncharacterized protein</fullName>
    </submittedName>
</protein>
<dbReference type="AlphaFoldDB" id="A0A7I7YXD3"/>